<name>A0A1H4GLD7_9GAMM</name>
<dbReference type="AlphaFoldDB" id="A0A1H4GLD7"/>
<evidence type="ECO:0000313" key="2">
    <source>
        <dbReference type="Proteomes" id="UP000199397"/>
    </source>
</evidence>
<gene>
    <name evidence="1" type="ORF">SAMN05660964_03556</name>
</gene>
<dbReference type="RefSeq" id="WP_139282226.1">
    <property type="nucleotide sequence ID" value="NZ_FNQP01000036.1"/>
</dbReference>
<feature type="non-terminal residue" evidence="1">
    <location>
        <position position="112"/>
    </location>
</feature>
<dbReference type="EMBL" id="FNQP01000036">
    <property type="protein sequence ID" value="SEB10425.1"/>
    <property type="molecule type" value="Genomic_DNA"/>
</dbReference>
<keyword evidence="2" id="KW-1185">Reference proteome</keyword>
<organism evidence="1 2">
    <name type="scientific">Thiothrix caldifontis</name>
    <dbReference type="NCBI Taxonomy" id="525918"/>
    <lineage>
        <taxon>Bacteria</taxon>
        <taxon>Pseudomonadati</taxon>
        <taxon>Pseudomonadota</taxon>
        <taxon>Gammaproteobacteria</taxon>
        <taxon>Thiotrichales</taxon>
        <taxon>Thiotrichaceae</taxon>
        <taxon>Thiothrix</taxon>
    </lineage>
</organism>
<protein>
    <submittedName>
        <fullName evidence="1">Uncharacterized protein</fullName>
    </submittedName>
</protein>
<sequence>MEEGKSEVRILDRGLAFLLDDEPKHINERAGRKNIQFRETSQVIDFPCDLFFTGFGLGGYKPKSYALGDAKKLIDLSPKISSNLTTGQARQLLDDEPKHINERAGRKNIQFR</sequence>
<reference evidence="1 2" key="1">
    <citation type="submission" date="2016-10" db="EMBL/GenBank/DDBJ databases">
        <authorList>
            <person name="de Groot N.N."/>
        </authorList>
    </citation>
    <scope>NUCLEOTIDE SEQUENCE [LARGE SCALE GENOMIC DNA]</scope>
    <source>
        <strain evidence="1 2">DSM 21228</strain>
    </source>
</reference>
<evidence type="ECO:0000313" key="1">
    <source>
        <dbReference type="EMBL" id="SEB10425.1"/>
    </source>
</evidence>
<dbReference type="OrthoDB" id="9145695at2"/>
<proteinExistence type="predicted"/>
<dbReference type="Proteomes" id="UP000199397">
    <property type="component" value="Unassembled WGS sequence"/>
</dbReference>
<accession>A0A1H4GLD7</accession>